<feature type="region of interest" description="Disordered" evidence="1">
    <location>
        <begin position="275"/>
        <end position="302"/>
    </location>
</feature>
<name>A0A1S8B9W7_9PEZI</name>
<dbReference type="Proteomes" id="UP000190776">
    <property type="component" value="Unassembled WGS sequence"/>
</dbReference>
<reference evidence="2 3" key="1">
    <citation type="submission" date="2017-01" db="EMBL/GenBank/DDBJ databases">
        <title>Draft genome sequence of Diplodia seriata F98.1, a fungal species involved in grapevine trunk diseases.</title>
        <authorList>
            <person name="Robert-Siegwald G."/>
            <person name="Vallet J."/>
            <person name="Abou-Mansour E."/>
            <person name="Xu J."/>
            <person name="Rey P."/>
            <person name="Bertsch C."/>
            <person name="Rego C."/>
            <person name="Larignon P."/>
            <person name="Fontaine F."/>
            <person name="Lebrun M.-H."/>
        </authorList>
    </citation>
    <scope>NUCLEOTIDE SEQUENCE [LARGE SCALE GENOMIC DNA]</scope>
    <source>
        <strain evidence="2 3">F98.1</strain>
    </source>
</reference>
<feature type="compositionally biased region" description="Basic residues" evidence="1">
    <location>
        <begin position="1"/>
        <end position="11"/>
    </location>
</feature>
<dbReference type="EMBL" id="MSZU01000095">
    <property type="protein sequence ID" value="OMP84327.1"/>
    <property type="molecule type" value="Genomic_DNA"/>
</dbReference>
<evidence type="ECO:0000313" key="2">
    <source>
        <dbReference type="EMBL" id="OMP84327.1"/>
    </source>
</evidence>
<organism evidence="2 3">
    <name type="scientific">Diplodia seriata</name>
    <dbReference type="NCBI Taxonomy" id="420778"/>
    <lineage>
        <taxon>Eukaryota</taxon>
        <taxon>Fungi</taxon>
        <taxon>Dikarya</taxon>
        <taxon>Ascomycota</taxon>
        <taxon>Pezizomycotina</taxon>
        <taxon>Dothideomycetes</taxon>
        <taxon>Dothideomycetes incertae sedis</taxon>
        <taxon>Botryosphaeriales</taxon>
        <taxon>Botryosphaeriaceae</taxon>
        <taxon>Diplodia</taxon>
    </lineage>
</organism>
<dbReference type="OrthoDB" id="420564at2759"/>
<proteinExistence type="predicted"/>
<evidence type="ECO:0008006" key="4">
    <source>
        <dbReference type="Google" id="ProtNLM"/>
    </source>
</evidence>
<gene>
    <name evidence="2" type="ORF">BK809_0000334</name>
</gene>
<accession>A0A1S8B9W7</accession>
<dbReference type="AlphaFoldDB" id="A0A1S8B9W7"/>
<dbReference type="PANTHER" id="PTHR35179">
    <property type="entry name" value="PROTEIN CBG02620"/>
    <property type="match status" value="1"/>
</dbReference>
<evidence type="ECO:0000313" key="3">
    <source>
        <dbReference type="Proteomes" id="UP000190776"/>
    </source>
</evidence>
<feature type="region of interest" description="Disordered" evidence="1">
    <location>
        <begin position="1"/>
        <end position="23"/>
    </location>
</feature>
<feature type="region of interest" description="Disordered" evidence="1">
    <location>
        <begin position="234"/>
        <end position="256"/>
    </location>
</feature>
<dbReference type="PANTHER" id="PTHR35179:SF1">
    <property type="entry name" value="INTEGRAL MEMBRANE PROTEIN"/>
    <property type="match status" value="1"/>
</dbReference>
<evidence type="ECO:0000256" key="1">
    <source>
        <dbReference type="SAM" id="MobiDB-lite"/>
    </source>
</evidence>
<sequence>MAPANRSKKGTSGKQGPTDKTAWLKRGLSKQIATFDAGTLTPGSAQVSSDSAFEDVCSYSWAQRANPSIYVPGAPPRWTSPTLPVTIPQDTGAHPIDHNAWKMPSCPFTPLFSSLRATNPSFSFTDVDLLANRNSLRKLLDFVDARVGQTFRIDATLVHDTLVLLRRERSVCAFLPPTNGAQHVSFGHGFEAAMTTPPAGLEGSTSHHRTIAYNLGELKCVVQFEVDAWYEEESPDGVAGPTAGGPAERCGEEIDGLPAGGIEDAVAGLSLRHGASRGSVSTAPKASASGGRQQGREKKRASGTLEILKSDVDYRPPGRQLAEIKVRSKKPYLVSKAIPQMWFGRTPYLISGVHDEGVFSDIKVERVGDKFSEWEDRNQEALKKLVGLIAHMRELLMDQRREVAGRSGGESGARLAWAFTYDHRVKPARLVVHELAKKAKIAAIPQEYVQAFWAQN</sequence>
<protein>
    <recommendedName>
        <fullName evidence="4">Geranylgeranyl pyrophosphate synthetase</fullName>
    </recommendedName>
</protein>
<dbReference type="STRING" id="420778.A0A1S8B9W7"/>
<comment type="caution">
    <text evidence="2">The sequence shown here is derived from an EMBL/GenBank/DDBJ whole genome shotgun (WGS) entry which is preliminary data.</text>
</comment>